<sequence length="235" mass="25239">MSFPGNRIAALTLIVGPLTWCAGLLLRYLLTEVILTPGQRQWAAAQDFAGPGQLLAYSLNPDLVTVAYAVFVLGVVLLFPTYLTLAQLIGTRLAYWGATLVIVGLFARLYFAGADQTAFQLTEVLGVKEATTTVMSEYVDISYGPWRVPVWFSAGPFIGGALLAVAAWRTGLFGTARALLIVLPNLTWMGVLKAATLSDPIITALLTAILVPLALQLLHSGRPALPTTRPNLLSW</sequence>
<feature type="transmembrane region" description="Helical" evidence="1">
    <location>
        <begin position="66"/>
        <end position="86"/>
    </location>
</feature>
<comment type="caution">
    <text evidence="2">The sequence shown here is derived from an EMBL/GenBank/DDBJ whole genome shotgun (WGS) entry which is preliminary data.</text>
</comment>
<feature type="transmembrane region" description="Helical" evidence="1">
    <location>
        <begin position="201"/>
        <end position="219"/>
    </location>
</feature>
<evidence type="ECO:0000313" key="3">
    <source>
        <dbReference type="Proteomes" id="UP001612741"/>
    </source>
</evidence>
<proteinExistence type="predicted"/>
<name>A0ABW7Z1J7_9ACTN</name>
<feature type="transmembrane region" description="Helical" evidence="1">
    <location>
        <begin position="175"/>
        <end position="195"/>
    </location>
</feature>
<accession>A0ABW7Z1J7</accession>
<keyword evidence="1" id="KW-1133">Transmembrane helix</keyword>
<dbReference type="RefSeq" id="WP_397084593.1">
    <property type="nucleotide sequence ID" value="NZ_JBITGY010000006.1"/>
</dbReference>
<evidence type="ECO:0008006" key="4">
    <source>
        <dbReference type="Google" id="ProtNLM"/>
    </source>
</evidence>
<keyword evidence="1" id="KW-0472">Membrane</keyword>
<reference evidence="2 3" key="1">
    <citation type="submission" date="2024-10" db="EMBL/GenBank/DDBJ databases">
        <title>The Natural Products Discovery Center: Release of the First 8490 Sequenced Strains for Exploring Actinobacteria Biosynthetic Diversity.</title>
        <authorList>
            <person name="Kalkreuter E."/>
            <person name="Kautsar S.A."/>
            <person name="Yang D."/>
            <person name="Bader C.D."/>
            <person name="Teijaro C.N."/>
            <person name="Fluegel L."/>
            <person name="Davis C.M."/>
            <person name="Simpson J.R."/>
            <person name="Lauterbach L."/>
            <person name="Steele A.D."/>
            <person name="Gui C."/>
            <person name="Meng S."/>
            <person name="Li G."/>
            <person name="Viehrig K."/>
            <person name="Ye F."/>
            <person name="Su P."/>
            <person name="Kiefer A.F."/>
            <person name="Nichols A."/>
            <person name="Cepeda A.J."/>
            <person name="Yan W."/>
            <person name="Fan B."/>
            <person name="Jiang Y."/>
            <person name="Adhikari A."/>
            <person name="Zheng C.-J."/>
            <person name="Schuster L."/>
            <person name="Cowan T.M."/>
            <person name="Smanski M.J."/>
            <person name="Chevrette M.G."/>
            <person name="De Carvalho L.P.S."/>
            <person name="Shen B."/>
        </authorList>
    </citation>
    <scope>NUCLEOTIDE SEQUENCE [LARGE SCALE GENOMIC DNA]</scope>
    <source>
        <strain evidence="2 3">NPDC050545</strain>
    </source>
</reference>
<evidence type="ECO:0000313" key="2">
    <source>
        <dbReference type="EMBL" id="MFI6500599.1"/>
    </source>
</evidence>
<feature type="transmembrane region" description="Helical" evidence="1">
    <location>
        <begin position="93"/>
        <end position="111"/>
    </location>
</feature>
<keyword evidence="1" id="KW-0812">Transmembrane</keyword>
<dbReference type="Proteomes" id="UP001612741">
    <property type="component" value="Unassembled WGS sequence"/>
</dbReference>
<feature type="transmembrane region" description="Helical" evidence="1">
    <location>
        <begin position="148"/>
        <end position="168"/>
    </location>
</feature>
<evidence type="ECO:0000256" key="1">
    <source>
        <dbReference type="SAM" id="Phobius"/>
    </source>
</evidence>
<gene>
    <name evidence="2" type="ORF">ACIBG2_24695</name>
</gene>
<protein>
    <recommendedName>
        <fullName evidence="4">ABC transporter permease</fullName>
    </recommendedName>
</protein>
<organism evidence="2 3">
    <name type="scientific">Nonomuraea typhae</name>
    <dbReference type="NCBI Taxonomy" id="2603600"/>
    <lineage>
        <taxon>Bacteria</taxon>
        <taxon>Bacillati</taxon>
        <taxon>Actinomycetota</taxon>
        <taxon>Actinomycetes</taxon>
        <taxon>Streptosporangiales</taxon>
        <taxon>Streptosporangiaceae</taxon>
        <taxon>Nonomuraea</taxon>
    </lineage>
</organism>
<keyword evidence="3" id="KW-1185">Reference proteome</keyword>
<dbReference type="EMBL" id="JBITGY010000006">
    <property type="protein sequence ID" value="MFI6500599.1"/>
    <property type="molecule type" value="Genomic_DNA"/>
</dbReference>